<dbReference type="CDD" id="cd00130">
    <property type="entry name" value="PAS"/>
    <property type="match status" value="1"/>
</dbReference>
<dbReference type="KEGG" id="aeh:Mlg_2009"/>
<dbReference type="GO" id="GO:0000155">
    <property type="term" value="F:phosphorelay sensor kinase activity"/>
    <property type="evidence" value="ECO:0007669"/>
    <property type="project" value="InterPro"/>
</dbReference>
<dbReference type="InterPro" id="IPR035965">
    <property type="entry name" value="PAS-like_dom_sf"/>
</dbReference>
<dbReference type="HOGENOM" id="CLU_000445_114_39_6"/>
<dbReference type="Gene3D" id="1.10.287.130">
    <property type="match status" value="1"/>
</dbReference>
<evidence type="ECO:0000256" key="5">
    <source>
        <dbReference type="SAM" id="MobiDB-lite"/>
    </source>
</evidence>
<dbReference type="InterPro" id="IPR005467">
    <property type="entry name" value="His_kinase_dom"/>
</dbReference>
<dbReference type="InterPro" id="IPR036097">
    <property type="entry name" value="HisK_dim/P_sf"/>
</dbReference>
<feature type="domain" description="PAC" evidence="8">
    <location>
        <begin position="143"/>
        <end position="195"/>
    </location>
</feature>
<dbReference type="PANTHER" id="PTHR43065:SF42">
    <property type="entry name" value="TWO-COMPONENT SENSOR PPRA"/>
    <property type="match status" value="1"/>
</dbReference>
<feature type="compositionally biased region" description="Polar residues" evidence="5">
    <location>
        <begin position="14"/>
        <end position="29"/>
    </location>
</feature>
<dbReference type="InterPro" id="IPR003661">
    <property type="entry name" value="HisK_dim/P_dom"/>
</dbReference>
<dbReference type="SUPFAM" id="SSF55874">
    <property type="entry name" value="ATPase domain of HSP90 chaperone/DNA topoisomerase II/histidine kinase"/>
    <property type="match status" value="1"/>
</dbReference>
<dbReference type="eggNOG" id="COG4191">
    <property type="taxonomic scope" value="Bacteria"/>
</dbReference>
<dbReference type="InterPro" id="IPR013656">
    <property type="entry name" value="PAS_4"/>
</dbReference>
<accession>Q0A736</accession>
<feature type="domain" description="Histidine kinase" evidence="6">
    <location>
        <begin position="222"/>
        <end position="460"/>
    </location>
</feature>
<dbReference type="EC" id="2.7.13.3" evidence="2"/>
<dbReference type="Gene3D" id="3.30.450.20">
    <property type="entry name" value="PAS domain"/>
    <property type="match status" value="1"/>
</dbReference>
<dbReference type="Pfam" id="PF00512">
    <property type="entry name" value="HisKA"/>
    <property type="match status" value="1"/>
</dbReference>
<evidence type="ECO:0000256" key="3">
    <source>
        <dbReference type="ARBA" id="ARBA00022553"/>
    </source>
</evidence>
<keyword evidence="3" id="KW-0597">Phosphoprotein</keyword>
<dbReference type="CDD" id="cd00082">
    <property type="entry name" value="HisKA"/>
    <property type="match status" value="1"/>
</dbReference>
<comment type="catalytic activity">
    <reaction evidence="1">
        <text>ATP + protein L-histidine = ADP + protein N-phospho-L-histidine.</text>
        <dbReference type="EC" id="2.7.13.3"/>
    </reaction>
</comment>
<keyword evidence="4" id="KW-0175">Coiled coil</keyword>
<evidence type="ECO:0000259" key="6">
    <source>
        <dbReference type="PROSITE" id="PS50109"/>
    </source>
</evidence>
<feature type="domain" description="PAS" evidence="7">
    <location>
        <begin position="68"/>
        <end position="119"/>
    </location>
</feature>
<gene>
    <name evidence="9" type="ordered locus">Mlg_2009</name>
</gene>
<evidence type="ECO:0000259" key="7">
    <source>
        <dbReference type="PROSITE" id="PS50112"/>
    </source>
</evidence>
<dbReference type="InterPro" id="IPR000014">
    <property type="entry name" value="PAS"/>
</dbReference>
<dbReference type="PROSITE" id="PS50112">
    <property type="entry name" value="PAS"/>
    <property type="match status" value="1"/>
</dbReference>
<keyword evidence="9" id="KW-0808">Transferase</keyword>
<dbReference type="eggNOG" id="COG3829">
    <property type="taxonomic scope" value="Bacteria"/>
</dbReference>
<dbReference type="SMART" id="SM00388">
    <property type="entry name" value="HisKA"/>
    <property type="match status" value="1"/>
</dbReference>
<evidence type="ECO:0000256" key="4">
    <source>
        <dbReference type="SAM" id="Coils"/>
    </source>
</evidence>
<dbReference type="RefSeq" id="WP_011629745.1">
    <property type="nucleotide sequence ID" value="NC_008340.1"/>
</dbReference>
<evidence type="ECO:0000313" key="10">
    <source>
        <dbReference type="Proteomes" id="UP000001962"/>
    </source>
</evidence>
<dbReference type="SUPFAM" id="SSF47384">
    <property type="entry name" value="Homodimeric domain of signal transducing histidine kinase"/>
    <property type="match status" value="1"/>
</dbReference>
<keyword evidence="10" id="KW-1185">Reference proteome</keyword>
<keyword evidence="9" id="KW-0418">Kinase</keyword>
<evidence type="ECO:0000313" key="9">
    <source>
        <dbReference type="EMBL" id="ABI57351.1"/>
    </source>
</evidence>
<feature type="coiled-coil region" evidence="4">
    <location>
        <begin position="41"/>
        <end position="68"/>
    </location>
</feature>
<dbReference type="PROSITE" id="PS50113">
    <property type="entry name" value="PAC"/>
    <property type="match status" value="1"/>
</dbReference>
<sequence length="470" mass="51954">MGERSRHRRGAETLLNQAMSPGAGQTDSEGSFDEQTWLEVIHRMDEVYSELLENETELERKNAELERSQQFLFSVLSAMSDVLVVCDHQGRVQRVNPAMEQLVGEGSDVLVGRPLRDLLADQASRDRLLTRGVFEHAEAVAVNDCEVNFVDHRGGHNPVAVNCAPLRDRIGRIQGLVLIGRPVGELRQAYHDLSEAHESLKRTQQQLIQSEKLASIGQLVAGVAHELNNPISFVVGNAFALKRYLGRLEEYLGAIHRGVSAEEQQRLRSKLRIDYVLEDIAPLLEGTVEGAERTHDIVDALKRFAAVDRDADQVFDLREVVERSVHWVEKAVSHPVSVVHALQQPYWVRGSQGQMQQVVVNLVSNAVDALQGCPDPVLRISGHVVDGMVELWFHDNGPGIDEEALGRIFDPFFSTKPVGKGTGLGLSVSFGIVERHGGQLSGDNHVQGGALFRLRLPLETDESSVGCPDE</sequence>
<evidence type="ECO:0000259" key="8">
    <source>
        <dbReference type="PROSITE" id="PS50113"/>
    </source>
</evidence>
<name>Q0A736_ALKEH</name>
<dbReference type="InterPro" id="IPR003594">
    <property type="entry name" value="HATPase_dom"/>
</dbReference>
<dbReference type="PRINTS" id="PR00344">
    <property type="entry name" value="BCTRLSENSOR"/>
</dbReference>
<organism evidence="9 10">
    <name type="scientific">Alkalilimnicola ehrlichii (strain ATCC BAA-1101 / DSM 17681 / MLHE-1)</name>
    <dbReference type="NCBI Taxonomy" id="187272"/>
    <lineage>
        <taxon>Bacteria</taxon>
        <taxon>Pseudomonadati</taxon>
        <taxon>Pseudomonadota</taxon>
        <taxon>Gammaproteobacteria</taxon>
        <taxon>Chromatiales</taxon>
        <taxon>Ectothiorhodospiraceae</taxon>
        <taxon>Alkalilimnicola</taxon>
    </lineage>
</organism>
<dbReference type="SUPFAM" id="SSF55785">
    <property type="entry name" value="PYP-like sensor domain (PAS domain)"/>
    <property type="match status" value="1"/>
</dbReference>
<dbReference type="InterPro" id="IPR036890">
    <property type="entry name" value="HATPase_C_sf"/>
</dbReference>
<dbReference type="InterPro" id="IPR004358">
    <property type="entry name" value="Sig_transdc_His_kin-like_C"/>
</dbReference>
<reference evidence="10" key="1">
    <citation type="submission" date="2006-08" db="EMBL/GenBank/DDBJ databases">
        <title>Complete sequence of Alkalilimnicola ehrilichei MLHE-1.</title>
        <authorList>
            <person name="Copeland A."/>
            <person name="Lucas S."/>
            <person name="Lapidus A."/>
            <person name="Barry K."/>
            <person name="Detter J.C."/>
            <person name="Glavina del Rio T."/>
            <person name="Hammon N."/>
            <person name="Israni S."/>
            <person name="Dalin E."/>
            <person name="Tice H."/>
            <person name="Pitluck S."/>
            <person name="Sims D."/>
            <person name="Brettin T."/>
            <person name="Bruce D."/>
            <person name="Han C."/>
            <person name="Tapia R."/>
            <person name="Gilna P."/>
            <person name="Schmutz J."/>
            <person name="Larimer F."/>
            <person name="Land M."/>
            <person name="Hauser L."/>
            <person name="Kyrpides N."/>
            <person name="Mikhailova N."/>
            <person name="Oremland R.S."/>
            <person name="Hoeft S.E."/>
            <person name="Switzer-Blum J."/>
            <person name="Kulp T."/>
            <person name="King G."/>
            <person name="Tabita R."/>
            <person name="Witte B."/>
            <person name="Santini J.M."/>
            <person name="Basu P."/>
            <person name="Hollibaugh J.T."/>
            <person name="Xie G."/>
            <person name="Stolz J.F."/>
            <person name="Richardson P."/>
        </authorList>
    </citation>
    <scope>NUCLEOTIDE SEQUENCE [LARGE SCALE GENOMIC DNA]</scope>
    <source>
        <strain evidence="10">ATCC BAA-1101 / DSM 17681 / MLHE-1</strain>
    </source>
</reference>
<dbReference type="PROSITE" id="PS50109">
    <property type="entry name" value="HIS_KIN"/>
    <property type="match status" value="1"/>
</dbReference>
<dbReference type="SMART" id="SM00387">
    <property type="entry name" value="HATPase_c"/>
    <property type="match status" value="1"/>
</dbReference>
<dbReference type="Pfam" id="PF08448">
    <property type="entry name" value="PAS_4"/>
    <property type="match status" value="1"/>
</dbReference>
<dbReference type="Gene3D" id="3.30.565.10">
    <property type="entry name" value="Histidine kinase-like ATPase, C-terminal domain"/>
    <property type="match status" value="1"/>
</dbReference>
<feature type="region of interest" description="Disordered" evidence="5">
    <location>
        <begin position="1"/>
        <end position="31"/>
    </location>
</feature>
<dbReference type="NCBIfam" id="TIGR00229">
    <property type="entry name" value="sensory_box"/>
    <property type="match status" value="1"/>
</dbReference>
<dbReference type="InterPro" id="IPR000700">
    <property type="entry name" value="PAS-assoc_C"/>
</dbReference>
<dbReference type="EMBL" id="CP000453">
    <property type="protein sequence ID" value="ABI57351.1"/>
    <property type="molecule type" value="Genomic_DNA"/>
</dbReference>
<evidence type="ECO:0000256" key="1">
    <source>
        <dbReference type="ARBA" id="ARBA00000085"/>
    </source>
</evidence>
<dbReference type="Pfam" id="PF02518">
    <property type="entry name" value="HATPase_c"/>
    <property type="match status" value="1"/>
</dbReference>
<dbReference type="Proteomes" id="UP000001962">
    <property type="component" value="Chromosome"/>
</dbReference>
<dbReference type="AlphaFoldDB" id="Q0A736"/>
<protein>
    <recommendedName>
        <fullName evidence="2">histidine kinase</fullName>
        <ecNumber evidence="2">2.7.13.3</ecNumber>
    </recommendedName>
</protein>
<dbReference type="PANTHER" id="PTHR43065">
    <property type="entry name" value="SENSOR HISTIDINE KINASE"/>
    <property type="match status" value="1"/>
</dbReference>
<evidence type="ECO:0000256" key="2">
    <source>
        <dbReference type="ARBA" id="ARBA00012438"/>
    </source>
</evidence>
<proteinExistence type="predicted"/>
<dbReference type="SMART" id="SM00091">
    <property type="entry name" value="PAS"/>
    <property type="match status" value="1"/>
</dbReference>